<evidence type="ECO:0000256" key="1">
    <source>
        <dbReference type="SAM" id="MobiDB-lite"/>
    </source>
</evidence>
<feature type="region of interest" description="Disordered" evidence="1">
    <location>
        <begin position="176"/>
        <end position="203"/>
    </location>
</feature>
<accession>A0AAV2HRH6</accession>
<feature type="compositionally biased region" description="Polar residues" evidence="1">
    <location>
        <begin position="289"/>
        <end position="301"/>
    </location>
</feature>
<evidence type="ECO:0000313" key="3">
    <source>
        <dbReference type="Proteomes" id="UP001497497"/>
    </source>
</evidence>
<feature type="compositionally biased region" description="Polar residues" evidence="1">
    <location>
        <begin position="186"/>
        <end position="203"/>
    </location>
</feature>
<name>A0AAV2HRH6_LYMST</name>
<keyword evidence="3" id="KW-1185">Reference proteome</keyword>
<comment type="caution">
    <text evidence="2">The sequence shown here is derived from an EMBL/GenBank/DDBJ whole genome shotgun (WGS) entry which is preliminary data.</text>
</comment>
<proteinExistence type="predicted"/>
<dbReference type="Proteomes" id="UP001497497">
    <property type="component" value="Unassembled WGS sequence"/>
</dbReference>
<protein>
    <submittedName>
        <fullName evidence="2">Uncharacterized protein</fullName>
    </submittedName>
</protein>
<evidence type="ECO:0000313" key="2">
    <source>
        <dbReference type="EMBL" id="CAL1536720.1"/>
    </source>
</evidence>
<feature type="region of interest" description="Disordered" evidence="1">
    <location>
        <begin position="289"/>
        <end position="337"/>
    </location>
</feature>
<organism evidence="2 3">
    <name type="scientific">Lymnaea stagnalis</name>
    <name type="common">Great pond snail</name>
    <name type="synonym">Helix stagnalis</name>
    <dbReference type="NCBI Taxonomy" id="6523"/>
    <lineage>
        <taxon>Eukaryota</taxon>
        <taxon>Metazoa</taxon>
        <taxon>Spiralia</taxon>
        <taxon>Lophotrochozoa</taxon>
        <taxon>Mollusca</taxon>
        <taxon>Gastropoda</taxon>
        <taxon>Heterobranchia</taxon>
        <taxon>Euthyneura</taxon>
        <taxon>Panpulmonata</taxon>
        <taxon>Hygrophila</taxon>
        <taxon>Lymnaeoidea</taxon>
        <taxon>Lymnaeidae</taxon>
        <taxon>Lymnaea</taxon>
    </lineage>
</organism>
<gene>
    <name evidence="2" type="ORF">GSLYS_00010633001</name>
</gene>
<dbReference type="AlphaFoldDB" id="A0AAV2HRH6"/>
<feature type="compositionally biased region" description="Basic residues" evidence="1">
    <location>
        <begin position="176"/>
        <end position="185"/>
    </location>
</feature>
<dbReference type="EMBL" id="CAXITT010000237">
    <property type="protein sequence ID" value="CAL1536720.1"/>
    <property type="molecule type" value="Genomic_DNA"/>
</dbReference>
<reference evidence="2 3" key="1">
    <citation type="submission" date="2024-04" db="EMBL/GenBank/DDBJ databases">
        <authorList>
            <consortium name="Genoscope - CEA"/>
            <person name="William W."/>
        </authorList>
    </citation>
    <scope>NUCLEOTIDE SEQUENCE [LARGE SCALE GENOMIC DNA]</scope>
</reference>
<sequence>MQRAKISFADEQNLPKERTRKRSILPNKEWTKLRHFDGFVRVAKPSRRKTFAPVAFKLPVLKQEKDDYYGGIKYLKSKLGLVLGDTDETVKSERLKLVPLRTDYHKPAGGAAHFTHPPKSERTIFKKTVLSIKESRLIEPGKSYQEMVKEELSVRSNHFNTTYRAFIVAVSPTHKRHTSSLRSTKRSSGASETSQDSKKPTSATIFRGVYNAERRREEQLQNRKSFSQKRVKTQLARIELDATRFYIQDMELLASVKEKLAVDKEIHRKKDKKKLDIIPLEGQVDSRLSVNTPLDNTTNSPIRGVSPPLTGRNKPENKPKMQVAAGKPNKSFKIPGN</sequence>
<feature type="region of interest" description="Disordered" evidence="1">
    <location>
        <begin position="1"/>
        <end position="22"/>
    </location>
</feature>